<dbReference type="HOGENOM" id="CLU_2167482_0_0_4"/>
<protein>
    <submittedName>
        <fullName evidence="3">Uncharacterized protein</fullName>
    </submittedName>
</protein>
<dbReference type="AlphaFoldDB" id="D8J1V1"/>
<evidence type="ECO:0000256" key="2">
    <source>
        <dbReference type="SAM" id="SignalP"/>
    </source>
</evidence>
<evidence type="ECO:0000313" key="4">
    <source>
        <dbReference type="Proteomes" id="UP000000329"/>
    </source>
</evidence>
<dbReference type="Proteomes" id="UP000000329">
    <property type="component" value="Chromosome"/>
</dbReference>
<dbReference type="EMBL" id="CP002039">
    <property type="protein sequence ID" value="ADJ62722.1"/>
    <property type="molecule type" value="Genomic_DNA"/>
</dbReference>
<keyword evidence="4" id="KW-1185">Reference proteome</keyword>
<accession>D8J1V1</accession>
<feature type="region of interest" description="Disordered" evidence="1">
    <location>
        <begin position="83"/>
        <end position="110"/>
    </location>
</feature>
<organism evidence="3 4">
    <name type="scientific">Herbaspirillum seropedicae (strain SmR1)</name>
    <dbReference type="NCBI Taxonomy" id="757424"/>
    <lineage>
        <taxon>Bacteria</taxon>
        <taxon>Pseudomonadati</taxon>
        <taxon>Pseudomonadota</taxon>
        <taxon>Betaproteobacteria</taxon>
        <taxon>Burkholderiales</taxon>
        <taxon>Oxalobacteraceae</taxon>
        <taxon>Herbaspirillum</taxon>
    </lineage>
</organism>
<reference evidence="3 4" key="1">
    <citation type="submission" date="2010-04" db="EMBL/GenBank/DDBJ databases">
        <title>The genome of Herbaspirillum seropedicae SmR1, an endophytic, nitrogen-fixing, plant-growth promoting beta-Proteobacteria.</title>
        <authorList>
            <person name="Pedrosa F.O."/>
            <person name="Monteiro R.A."/>
            <person name="Wassem R."/>
            <person name="Cruz L.M."/>
            <person name="Ayub R.A."/>
            <person name="Colauto N.B."/>
            <person name="Fernandez M.A."/>
            <person name="Fungaro M.H.P."/>
            <person name="Grisard E.C."/>
            <person name="Hungria M."/>
            <person name="Madeira H.M.F."/>
            <person name="Nodari R.O."/>
            <person name="Osaku C.A."/>
            <person name="Petzl-Erler M.L."/>
            <person name="Terenzi H."/>
            <person name="Vieira L.G.E."/>
            <person name="Almeida M.I.M."/>
            <person name="Alves L.R."/>
            <person name="Arantes O.M.N."/>
            <person name="Balsanelli E."/>
            <person name="Barcellos F.G."/>
            <person name="Baura V.A."/>
            <person name="Binde D.R."/>
            <person name="Campo R.J."/>
            <person name="Chubatsu L.S."/>
            <person name="Chueire L.M.O."/>
            <person name="Ciferri R.R."/>
            <person name="Correa L.C."/>
            <person name="da Conceicao Silva J.L."/>
            <person name="Dabul A.N.G."/>
            <person name="Dambros B.P."/>
            <person name="Faoro H."/>
            <person name="Favetti A."/>
            <person name="Friedermann G."/>
            <person name="Furlaneto M.C."/>
            <person name="Gasques L.S."/>
            <person name="Gimenes C.C.T."/>
            <person name="Gioppo N.M.R."/>
            <person name="Glienke-Blanco C."/>
            <person name="Godoy L.P."/>
            <person name="Guerra M.P."/>
            <person name="Karp S."/>
            <person name="Kava-Cordeiro V."/>
            <person name="Margarido V.P."/>
            <person name="Mathioni S.M."/>
            <person name="Menck-Soares M.A."/>
            <person name="Murace N.K."/>
            <person name="Nicolas M.F."/>
            <person name="Oliveira C.E.C."/>
            <person name="Pagnan N.A.B."/>
            <person name="Pamphile J.A."/>
            <person name="Patussi E.V."/>
            <person name="Pereira L.F.P."/>
            <person name="Pereira-Ferrari L."/>
            <person name="Pinto F.G.S."/>
            <person name="Precoma C."/>
            <person name="Prioli A.J."/>
            <person name="Prioli S.M.A.P."/>
            <person name="Raittz R.T."/>
            <person name="Ramos H.J.O."/>
            <person name="Ribeiro E.M.S.F."/>
            <person name="Rigo L.U."/>
            <person name="Rocha C.L.M.S.C."/>
            <person name="Rocha S.N."/>
            <person name="Santos K."/>
            <person name="Satori D."/>
            <person name="Silva A.G."/>
            <person name="Simao R.C.G."/>
            <person name="Soares M.A.M."/>
            <person name="Souza E.M."/>
            <person name="Steffens M.B.R."/>
            <person name="Steindel M."/>
            <person name="Tadra-Sfeir M.Z."/>
            <person name="Takahashi E.K."/>
            <person name="Torres R.A."/>
            <person name="Valle J.S."/>
            <person name="Vernal J.I."/>
            <person name="Vilas-Boas L.A."/>
            <person name="Watanabe M.A.E."/>
            <person name="Weiss V.A."/>
            <person name="Yates M.A."/>
            <person name="Souza E.M."/>
        </authorList>
    </citation>
    <scope>NUCLEOTIDE SEQUENCE [LARGE SCALE GENOMIC DNA]</scope>
    <source>
        <strain evidence="3 4">SmR1</strain>
    </source>
</reference>
<feature type="signal peptide" evidence="2">
    <location>
        <begin position="1"/>
        <end position="27"/>
    </location>
</feature>
<evidence type="ECO:0000256" key="1">
    <source>
        <dbReference type="SAM" id="MobiDB-lite"/>
    </source>
</evidence>
<keyword evidence="2" id="KW-0732">Signal</keyword>
<dbReference type="RefSeq" id="WP_013233228.1">
    <property type="nucleotide sequence ID" value="NC_014323.1"/>
</dbReference>
<evidence type="ECO:0000313" key="3">
    <source>
        <dbReference type="EMBL" id="ADJ62722.1"/>
    </source>
</evidence>
<dbReference type="GeneID" id="29393608"/>
<dbReference type="OrthoDB" id="8724424at2"/>
<dbReference type="KEGG" id="hse:Hsero_1205"/>
<dbReference type="STRING" id="757424.Hsero_1205"/>
<gene>
    <name evidence="3" type="ordered locus">Hsero_1205</name>
</gene>
<dbReference type="eggNOG" id="ENOG50316EM">
    <property type="taxonomic scope" value="Bacteria"/>
</dbReference>
<feature type="chain" id="PRO_5003115733" evidence="2">
    <location>
        <begin position="28"/>
        <end position="110"/>
    </location>
</feature>
<name>D8J1V1_HERSS</name>
<sequence length="110" mass="11918">MNKKLLAPVLLSCLATLGLSSTAAVHAADTPQASPDPARWYQADDTPKARLRNLNQETAAAYAEALAACKSLKGKKAAACRHEAQQARKDDTARAKRIHDDYERSLKDDS</sequence>
<proteinExistence type="predicted"/>